<sequence>MTEQQVKQQLQNALADKRTDYGRILALAHELSRQDQSSVRFSVDASHISRLGLELVSKQETAISELVKNAYDADSATVDVVFKNSSQKGGSLEVIDSGNGMTRAQLLDGFMRISTADKVSEPRSPVFGRQRAGRKGIGRFAAQRLGRRLRVLTQREGESYSLEIGVDWDKFQSGVDLHQIANQVVVAEPRSTKGTTLIIDGLRDAWTEAQIKRAYRYISELIQPFPLDRKSIAKPPEGKYKTDPGFKAAFYREHDNNLTAIASDEQDIYGAAIAKISARVDDKGQAWYSVESSRYPISIVHAALKPEPKLRSRDGANGLHYAAIGGVQLTAHYFQQNELPSGSRGLVREVLSRVGGIRLYRNGFRVLPYGEDYDDWLGLQRSSALRELLPPHHSSNFIGFVEIKDVEGERFQETASREGLVENEAFFQLQDFAYRALVAGVMEIARVRNKKVFASDERRDKPDSRRVHRGLRERASDAAARLREIATGVDTEQSRVTEEHDRRSFTAIADEIEQIGAKSEEALEEVGMLRVLASLGLTIGEFTHEVRHALAALWVAIEGVRRQGTDGALAERLADQVLLLRSYMRYFDDAVTQNAHRTLEAHELRDILNEFVEVMRPTLDRQKVKIELSLKGYDLFARPMHKSEWASILLNLFTNSLKAIHRASVAGRILISAKAVDEALQIDFLDNGDGIPPHNWEKVFDAFFTTSAPPGALSTHTEQLVGTGLGLKIVRDILDAAGGDIEVVEPLATFTTCIRINVPRARDDQIGHDRY</sequence>
<dbReference type="SUPFAM" id="SSF55874">
    <property type="entry name" value="ATPase domain of HSP90 chaperone/DNA topoisomerase II/histidine kinase"/>
    <property type="match status" value="2"/>
</dbReference>
<dbReference type="InterPro" id="IPR003594">
    <property type="entry name" value="HATPase_dom"/>
</dbReference>
<evidence type="ECO:0000256" key="5">
    <source>
        <dbReference type="ARBA" id="ARBA00022777"/>
    </source>
</evidence>
<evidence type="ECO:0000256" key="6">
    <source>
        <dbReference type="ARBA" id="ARBA00022840"/>
    </source>
</evidence>
<evidence type="ECO:0000256" key="1">
    <source>
        <dbReference type="ARBA" id="ARBA00000085"/>
    </source>
</evidence>
<dbReference type="Pfam" id="PF02518">
    <property type="entry name" value="HATPase_c"/>
    <property type="match status" value="1"/>
</dbReference>
<keyword evidence="4" id="KW-0547">Nucleotide-binding</keyword>
<reference evidence="9 10" key="1">
    <citation type="submission" date="2019-01" db="EMBL/GenBank/DDBJ databases">
        <title>Coherence of Microcystis species and biogeography revealed through population genomics.</title>
        <authorList>
            <person name="Perez-Carrascal O.M."/>
            <person name="Terrat Y."/>
            <person name="Giani A."/>
            <person name="Fortin N."/>
            <person name="Tromas N."/>
            <person name="Shapiro B.J."/>
        </authorList>
    </citation>
    <scope>NUCLEOTIDE SEQUENCE [LARGE SCALE GENOMIC DNA]</scope>
    <source>
        <strain evidence="9">Mf_WU_F_19750830_S460</strain>
    </source>
</reference>
<dbReference type="PANTHER" id="PTHR44936:SF10">
    <property type="entry name" value="SENSOR PROTEIN RSTB"/>
    <property type="match status" value="1"/>
</dbReference>
<comment type="catalytic activity">
    <reaction evidence="1">
        <text>ATP + protein L-histidine = ADP + protein N-phospho-L-histidine.</text>
        <dbReference type="EC" id="2.7.13.3"/>
    </reaction>
</comment>
<dbReference type="InterPro" id="IPR005467">
    <property type="entry name" value="His_kinase_dom"/>
</dbReference>
<dbReference type="Pfam" id="PF13589">
    <property type="entry name" value="HATPase_c_3"/>
    <property type="match status" value="1"/>
</dbReference>
<dbReference type="GO" id="GO:0000160">
    <property type="term" value="P:phosphorelay signal transduction system"/>
    <property type="evidence" value="ECO:0007669"/>
    <property type="project" value="UniProtKB-KW"/>
</dbReference>
<evidence type="ECO:0000313" key="10">
    <source>
        <dbReference type="Proteomes" id="UP000320730"/>
    </source>
</evidence>
<dbReference type="InterPro" id="IPR050980">
    <property type="entry name" value="2C_sensor_his_kinase"/>
</dbReference>
<dbReference type="Proteomes" id="UP000320730">
    <property type="component" value="Unassembled WGS sequence"/>
</dbReference>
<evidence type="ECO:0000259" key="8">
    <source>
        <dbReference type="PROSITE" id="PS50109"/>
    </source>
</evidence>
<keyword evidence="3" id="KW-0808">Transferase</keyword>
<dbReference type="PROSITE" id="PS50109">
    <property type="entry name" value="HIS_KIN"/>
    <property type="match status" value="1"/>
</dbReference>
<dbReference type="GO" id="GO:0005524">
    <property type="term" value="F:ATP binding"/>
    <property type="evidence" value="ECO:0007669"/>
    <property type="project" value="UniProtKB-KW"/>
</dbReference>
<dbReference type="InterPro" id="IPR004358">
    <property type="entry name" value="Sig_transdc_His_kin-like_C"/>
</dbReference>
<feature type="domain" description="Histidine kinase" evidence="8">
    <location>
        <begin position="541"/>
        <end position="762"/>
    </location>
</feature>
<dbReference type="AlphaFoldDB" id="A0A552LVX6"/>
<keyword evidence="6" id="KW-0067">ATP-binding</keyword>
<evidence type="ECO:0000313" key="9">
    <source>
        <dbReference type="EMBL" id="TRV24383.1"/>
    </source>
</evidence>
<evidence type="ECO:0000256" key="7">
    <source>
        <dbReference type="ARBA" id="ARBA00023012"/>
    </source>
</evidence>
<proteinExistence type="predicted"/>
<dbReference type="PRINTS" id="PR00344">
    <property type="entry name" value="BCTRLSENSOR"/>
</dbReference>
<protein>
    <recommendedName>
        <fullName evidence="2">histidine kinase</fullName>
        <ecNumber evidence="2">2.7.13.3</ecNumber>
    </recommendedName>
</protein>
<keyword evidence="7" id="KW-0902">Two-component regulatory system</keyword>
<keyword evidence="5 9" id="KW-0418">Kinase</keyword>
<evidence type="ECO:0000256" key="3">
    <source>
        <dbReference type="ARBA" id="ARBA00022679"/>
    </source>
</evidence>
<dbReference type="GO" id="GO:0004673">
    <property type="term" value="F:protein histidine kinase activity"/>
    <property type="evidence" value="ECO:0007669"/>
    <property type="project" value="UniProtKB-EC"/>
</dbReference>
<dbReference type="EMBL" id="SFAN01000053">
    <property type="protein sequence ID" value="TRV24383.1"/>
    <property type="molecule type" value="Genomic_DNA"/>
</dbReference>
<dbReference type="InterPro" id="IPR036890">
    <property type="entry name" value="HATPase_C_sf"/>
</dbReference>
<accession>A0A552LVX6</accession>
<name>A0A552LVX6_9CHRO</name>
<evidence type="ECO:0000256" key="4">
    <source>
        <dbReference type="ARBA" id="ARBA00022741"/>
    </source>
</evidence>
<dbReference type="SMART" id="SM00387">
    <property type="entry name" value="HATPase_c"/>
    <property type="match status" value="1"/>
</dbReference>
<evidence type="ECO:0000256" key="2">
    <source>
        <dbReference type="ARBA" id="ARBA00012438"/>
    </source>
</evidence>
<dbReference type="EC" id="2.7.13.3" evidence="2"/>
<comment type="caution">
    <text evidence="9">The sequence shown here is derived from an EMBL/GenBank/DDBJ whole genome shotgun (WGS) entry which is preliminary data.</text>
</comment>
<gene>
    <name evidence="9" type="ORF">EWV40_06730</name>
</gene>
<organism evidence="9 10">
    <name type="scientific">Microcystis flos-aquae Mf_WU_F_19750830_S460</name>
    <dbReference type="NCBI Taxonomy" id="2486237"/>
    <lineage>
        <taxon>Bacteria</taxon>
        <taxon>Bacillati</taxon>
        <taxon>Cyanobacteriota</taxon>
        <taxon>Cyanophyceae</taxon>
        <taxon>Oscillatoriophycideae</taxon>
        <taxon>Chroococcales</taxon>
        <taxon>Microcystaceae</taxon>
        <taxon>Microcystis</taxon>
    </lineage>
</organism>
<dbReference type="PANTHER" id="PTHR44936">
    <property type="entry name" value="SENSOR PROTEIN CREC"/>
    <property type="match status" value="1"/>
</dbReference>
<dbReference type="CDD" id="cd00075">
    <property type="entry name" value="HATPase"/>
    <property type="match status" value="1"/>
</dbReference>
<dbReference type="Gene3D" id="3.30.565.10">
    <property type="entry name" value="Histidine kinase-like ATPase, C-terminal domain"/>
    <property type="match status" value="2"/>
</dbReference>